<feature type="compositionally biased region" description="Low complexity" evidence="1">
    <location>
        <begin position="310"/>
        <end position="324"/>
    </location>
</feature>
<name>A0A4P9W9F7_9FUNG</name>
<evidence type="ECO:0000313" key="3">
    <source>
        <dbReference type="Proteomes" id="UP000269721"/>
    </source>
</evidence>
<feature type="region of interest" description="Disordered" evidence="1">
    <location>
        <begin position="147"/>
        <end position="176"/>
    </location>
</feature>
<evidence type="ECO:0000256" key="1">
    <source>
        <dbReference type="SAM" id="MobiDB-lite"/>
    </source>
</evidence>
<evidence type="ECO:0000313" key="2">
    <source>
        <dbReference type="EMBL" id="RKO89191.1"/>
    </source>
</evidence>
<dbReference type="AlphaFoldDB" id="A0A4P9W9F7"/>
<gene>
    <name evidence="2" type="ORF">BDK51DRAFT_40257</name>
</gene>
<feature type="compositionally biased region" description="Polar residues" evidence="1">
    <location>
        <begin position="287"/>
        <end position="296"/>
    </location>
</feature>
<keyword evidence="3" id="KW-1185">Reference proteome</keyword>
<proteinExistence type="predicted"/>
<dbReference type="Proteomes" id="UP000269721">
    <property type="component" value="Unassembled WGS sequence"/>
</dbReference>
<sequence length="375" mass="39147">MSGLTFGDKITRAESDLLSREAALMAFREAAAASGVMDPGDTPKMFRGLLGGGSDSSSSLGSAMALEKSQVAVEKSQVGRGPMPKAPLLDAAEYGFGPSQFLSLPRTEKNARPAVDSVSFFSLNRQRPALTGATSAGLWLHEISGRGPAGGGVGRGGDEGGPSAHETTSSGPLMPGPPAPTRIIDDDLIPQVVVELYQSPPPSTPKLKSTRIDLQHEGSASKSDPTLFKMTESVTANHSSLHPSTVLIGIAIDDPMPTQIPSPEPSMLSPASSSVFARIRALKIRSRSGQSMTSRSLDPERSTGTILYPSLTSCSSGSSTRESSPVGTLIAPGDRTGSKESIESANRAAGKKKKWSILKNSIKHVFHPPSHDPVA</sequence>
<organism evidence="2 3">
    <name type="scientific">Blyttiomyces helicus</name>
    <dbReference type="NCBI Taxonomy" id="388810"/>
    <lineage>
        <taxon>Eukaryota</taxon>
        <taxon>Fungi</taxon>
        <taxon>Fungi incertae sedis</taxon>
        <taxon>Chytridiomycota</taxon>
        <taxon>Chytridiomycota incertae sedis</taxon>
        <taxon>Chytridiomycetes</taxon>
        <taxon>Chytridiomycetes incertae sedis</taxon>
        <taxon>Blyttiomyces</taxon>
    </lineage>
</organism>
<accession>A0A4P9W9F7</accession>
<reference evidence="3" key="1">
    <citation type="journal article" date="2018" name="Nat. Microbiol.">
        <title>Leveraging single-cell genomics to expand the fungal tree of life.</title>
        <authorList>
            <person name="Ahrendt S.R."/>
            <person name="Quandt C.A."/>
            <person name="Ciobanu D."/>
            <person name="Clum A."/>
            <person name="Salamov A."/>
            <person name="Andreopoulos B."/>
            <person name="Cheng J.F."/>
            <person name="Woyke T."/>
            <person name="Pelin A."/>
            <person name="Henrissat B."/>
            <person name="Reynolds N.K."/>
            <person name="Benny G.L."/>
            <person name="Smith M.E."/>
            <person name="James T.Y."/>
            <person name="Grigoriev I.V."/>
        </authorList>
    </citation>
    <scope>NUCLEOTIDE SEQUENCE [LARGE SCALE GENOMIC DNA]</scope>
</reference>
<dbReference type="EMBL" id="KZ996233">
    <property type="protein sequence ID" value="RKO89191.1"/>
    <property type="molecule type" value="Genomic_DNA"/>
</dbReference>
<feature type="region of interest" description="Disordered" evidence="1">
    <location>
        <begin position="287"/>
        <end position="353"/>
    </location>
</feature>
<protein>
    <submittedName>
        <fullName evidence="2">Uncharacterized protein</fullName>
    </submittedName>
</protein>